<name>A0LXB2_CHRFK</name>
<evidence type="ECO:0000313" key="1">
    <source>
        <dbReference type="EMBL" id="CAL65007.1"/>
    </source>
</evidence>
<dbReference type="STRING" id="411154.GFO_0016"/>
<dbReference type="EMBL" id="CU207366">
    <property type="protein sequence ID" value="CAL65007.1"/>
    <property type="molecule type" value="Genomic_DNA"/>
</dbReference>
<reference evidence="1 2" key="1">
    <citation type="journal article" date="2006" name="Environ. Microbiol.">
        <title>Whole genome analysis of the marine Bacteroidetes'Gramella forsetii' reveals adaptations to degradation of polymeric organic matter.</title>
        <authorList>
            <person name="Bauer M."/>
            <person name="Kube M."/>
            <person name="Teeling H."/>
            <person name="Richter M."/>
            <person name="Lombardot T."/>
            <person name="Allers E."/>
            <person name="Wuerdemann C.A."/>
            <person name="Quast C."/>
            <person name="Kuhl H."/>
            <person name="Knaust F."/>
            <person name="Woebken D."/>
            <person name="Bischof K."/>
            <person name="Mussmann M."/>
            <person name="Choudhuri J.V."/>
            <person name="Meyer F."/>
            <person name="Reinhardt R."/>
            <person name="Amann R.I."/>
            <person name="Gloeckner F.O."/>
        </authorList>
    </citation>
    <scope>NUCLEOTIDE SEQUENCE [LARGE SCALE GENOMIC DNA]</scope>
    <source>
        <strain evidence="1 2">KT0803</strain>
    </source>
</reference>
<evidence type="ECO:0000313" key="2">
    <source>
        <dbReference type="Proteomes" id="UP000000755"/>
    </source>
</evidence>
<organism evidence="1 2">
    <name type="scientific">Christiangramia forsetii (strain DSM 17595 / CGMCC 1.15422 / KT0803)</name>
    <name type="common">Gramella forsetii</name>
    <dbReference type="NCBI Taxonomy" id="411154"/>
    <lineage>
        <taxon>Bacteria</taxon>
        <taxon>Pseudomonadati</taxon>
        <taxon>Bacteroidota</taxon>
        <taxon>Flavobacteriia</taxon>
        <taxon>Flavobacteriales</taxon>
        <taxon>Flavobacteriaceae</taxon>
        <taxon>Christiangramia</taxon>
    </lineage>
</organism>
<dbReference type="HOGENOM" id="CLU_3153383_0_0_10"/>
<dbReference type="KEGG" id="gfo:GFO_0016"/>
<proteinExistence type="predicted"/>
<sequence>MTKLLRINALKGRKETFVFLDLHKIYFFTMNYKVTAPKNPKLKDFERP</sequence>
<protein>
    <submittedName>
        <fullName evidence="1">Uncharacterized protein</fullName>
    </submittedName>
</protein>
<gene>
    <name evidence="1" type="ordered locus">GFO_0016</name>
</gene>
<dbReference type="Proteomes" id="UP000000755">
    <property type="component" value="Chromosome"/>
</dbReference>
<dbReference type="AlphaFoldDB" id="A0LXB2"/>
<accession>A0LXB2</accession>